<dbReference type="Proteomes" id="UP000037696">
    <property type="component" value="Unassembled WGS sequence"/>
</dbReference>
<organism evidence="1 2">
    <name type="scientific">Penicillium nordicum</name>
    <dbReference type="NCBI Taxonomy" id="229535"/>
    <lineage>
        <taxon>Eukaryota</taxon>
        <taxon>Fungi</taxon>
        <taxon>Dikarya</taxon>
        <taxon>Ascomycota</taxon>
        <taxon>Pezizomycotina</taxon>
        <taxon>Eurotiomycetes</taxon>
        <taxon>Eurotiomycetidae</taxon>
        <taxon>Eurotiales</taxon>
        <taxon>Aspergillaceae</taxon>
        <taxon>Penicillium</taxon>
    </lineage>
</organism>
<protein>
    <submittedName>
        <fullName evidence="1">Uncharacterized protein</fullName>
    </submittedName>
</protein>
<accession>A0A0M8NS85</accession>
<evidence type="ECO:0000313" key="2">
    <source>
        <dbReference type="Proteomes" id="UP000037696"/>
    </source>
</evidence>
<comment type="caution">
    <text evidence="1">The sequence shown here is derived from an EMBL/GenBank/DDBJ whole genome shotgun (WGS) entry which is preliminary data.</text>
</comment>
<dbReference type="AlphaFoldDB" id="A0A0M8NS85"/>
<evidence type="ECO:0000313" key="1">
    <source>
        <dbReference type="EMBL" id="KOS36237.1"/>
    </source>
</evidence>
<sequence length="18" mass="1873">MGVRSRGGEVAAERVSVI</sequence>
<gene>
    <name evidence="1" type="ORF">ACN38_g13038</name>
</gene>
<feature type="non-terminal residue" evidence="1">
    <location>
        <position position="18"/>
    </location>
</feature>
<reference evidence="1 2" key="1">
    <citation type="submission" date="2015-08" db="EMBL/GenBank/DDBJ databases">
        <title>Genome sequencing of Penicillium nordicum.</title>
        <authorList>
            <person name="Nguyen H.D."/>
            <person name="Seifert K.A."/>
        </authorList>
    </citation>
    <scope>NUCLEOTIDE SEQUENCE [LARGE SCALE GENOMIC DNA]</scope>
    <source>
        <strain evidence="1 2">DAOMC 185683</strain>
    </source>
</reference>
<proteinExistence type="predicted"/>
<dbReference type="EMBL" id="LHQQ01000555">
    <property type="protein sequence ID" value="KOS36237.1"/>
    <property type="molecule type" value="Genomic_DNA"/>
</dbReference>
<keyword evidence="2" id="KW-1185">Reference proteome</keyword>
<name>A0A0M8NS85_9EURO</name>